<dbReference type="Proteomes" id="UP000694845">
    <property type="component" value="Unplaced"/>
</dbReference>
<comment type="subcellular location">
    <subcellularLocation>
        <location evidence="1">Cytoplasm</location>
        <location evidence="1">Cytoskeleton</location>
        <location evidence="1">Spindle</location>
    </subcellularLocation>
</comment>
<dbReference type="OrthoDB" id="5978115at2759"/>
<keyword evidence="2" id="KW-0963">Cytoplasm</keyword>
<dbReference type="InterPro" id="IPR011050">
    <property type="entry name" value="Pectin_lyase_fold/virulence"/>
</dbReference>
<organism evidence="7 8">
    <name type="scientific">Acanthaster planci</name>
    <name type="common">Crown-of-thorns starfish</name>
    <dbReference type="NCBI Taxonomy" id="133434"/>
    <lineage>
        <taxon>Eukaryota</taxon>
        <taxon>Metazoa</taxon>
        <taxon>Echinodermata</taxon>
        <taxon>Eleutherozoa</taxon>
        <taxon>Asterozoa</taxon>
        <taxon>Asteroidea</taxon>
        <taxon>Valvatacea</taxon>
        <taxon>Valvatida</taxon>
        <taxon>Acanthasteridae</taxon>
        <taxon>Acanthaster</taxon>
    </lineage>
</organism>
<dbReference type="Pfam" id="PF13229">
    <property type="entry name" value="Beta_helix"/>
    <property type="match status" value="1"/>
</dbReference>
<proteinExistence type="predicted"/>
<evidence type="ECO:0000256" key="3">
    <source>
        <dbReference type="ARBA" id="ARBA00023212"/>
    </source>
</evidence>
<dbReference type="PANTHER" id="PTHR14695">
    <property type="entry name" value="SHC SH2-DOMAIN BINDING PROTEIN 1-RELATED"/>
    <property type="match status" value="1"/>
</dbReference>
<gene>
    <name evidence="8" type="primary">LOC110975721</name>
</gene>
<protein>
    <submittedName>
        <fullName evidence="8">SHC SH2 domain-binding protein 1-like isoform X1</fullName>
    </submittedName>
</protein>
<dbReference type="SUPFAM" id="SSF51126">
    <property type="entry name" value="Pectin lyase-like"/>
    <property type="match status" value="1"/>
</dbReference>
<name>A0A8B7XVR8_ACAPL</name>
<sequence length="804" mass="90891">MSSGVSEILVSDDVQDLNIPAKRQKICYDVDDSDFDNPPGAKNGNKRRDTTPINKWREIQDVHRPDVSPNKVAECLFVDKNVPKPVNHVNEDDPGRTDDDFRLPALKMPEVFDFSSLSYEDRRDGILKILLYHKPHHDVQQTFAYYVADNTSELRGYQAVWRSVDLACDLLVQMDVVLRESFPIMMTVEKAEPFCCLPGSTSVSVTEEQVNSYLKDHNYKVNVIELFPVHVDSGDIDEAALVVEHTRFFFTYIWRLSDVFNFMYGIRKFVQHHFQPRLKLYFDVMEKNVSPGLTLKYQNTITEYQTKFRVLRKKQDYIEKYDEVGYSDTDSDSDKDVDHNVSRDKDTSEKSGDNKKDADRQNCNSDKDNGNTCHTDKVMDSDIRVEIDEQDQGISIESDKNLVYVDMDDSDKHKEDIDSFGDKEQKSDQGELGDHSNNGKCGDISKMRDNDQDSQTSDLPTKTLPELEVYKIAQLWKDIEILEGDLEMMENPVMRHLMEIPRGDVEWKLKSAVESRQTRCHKEPVTHIVAEKITLGMMQDLQLPEETVVETHATPASAVASCYDDDTILILPGTYPGDGLNSIVRSVTIRGIGGPEDVVIVSKCRDPEDDLFVGCCGRSLSMSNMTFIDQSDSTHFRGLLEVVSGSTQLTNCRFLCSSTGVVVTHCHLDIQDCEIYGAQAPGLHAFQGSKLHVKGCYIHDCGKGSETVMAEDMCGVRIDSLQQLERKVPRSSTSVNIQGCKIQRSAGPGLLLKIYSLDKQEVAKTTDLSDLCSLTCRDLQVTDNDFSGNAMGVAMITYYKLKEW</sequence>
<evidence type="ECO:0000256" key="2">
    <source>
        <dbReference type="ARBA" id="ARBA00022490"/>
    </source>
</evidence>
<dbReference type="Pfam" id="PF23762">
    <property type="entry name" value="SHCBP_N"/>
    <property type="match status" value="1"/>
</dbReference>
<keyword evidence="3" id="KW-0206">Cytoskeleton</keyword>
<evidence type="ECO:0000259" key="6">
    <source>
        <dbReference type="Pfam" id="PF23762"/>
    </source>
</evidence>
<evidence type="ECO:0000256" key="4">
    <source>
        <dbReference type="SAM" id="MobiDB-lite"/>
    </source>
</evidence>
<feature type="region of interest" description="Disordered" evidence="4">
    <location>
        <begin position="413"/>
        <end position="460"/>
    </location>
</feature>
<dbReference type="PANTHER" id="PTHR14695:SF4">
    <property type="entry name" value="PROTEIN NESSUN DORMA"/>
    <property type="match status" value="1"/>
</dbReference>
<feature type="region of interest" description="Disordered" evidence="4">
    <location>
        <begin position="325"/>
        <end position="377"/>
    </location>
</feature>
<dbReference type="InterPro" id="IPR039448">
    <property type="entry name" value="Beta_helix"/>
</dbReference>
<dbReference type="InterPro" id="IPR057508">
    <property type="entry name" value="SHCBP-like_N"/>
</dbReference>
<dbReference type="InterPro" id="IPR012334">
    <property type="entry name" value="Pectin_lyas_fold"/>
</dbReference>
<accession>A0A8B7XVR8</accession>
<dbReference type="Gene3D" id="2.160.20.10">
    <property type="entry name" value="Single-stranded right-handed beta-helix, Pectin lyase-like"/>
    <property type="match status" value="1"/>
</dbReference>
<dbReference type="OMA" id="DMMMANG"/>
<keyword evidence="7" id="KW-1185">Reference proteome</keyword>
<evidence type="ECO:0000256" key="1">
    <source>
        <dbReference type="ARBA" id="ARBA00004186"/>
    </source>
</evidence>
<dbReference type="KEGG" id="aplc:110975721"/>
<evidence type="ECO:0000313" key="7">
    <source>
        <dbReference type="Proteomes" id="UP000694845"/>
    </source>
</evidence>
<feature type="compositionally biased region" description="Basic and acidic residues" evidence="4">
    <location>
        <begin position="332"/>
        <end position="377"/>
    </location>
</feature>
<evidence type="ECO:0000313" key="8">
    <source>
        <dbReference type="RefSeq" id="XP_022084130.1"/>
    </source>
</evidence>
<dbReference type="InterPro" id="IPR045140">
    <property type="entry name" value="SHCBP1-like"/>
</dbReference>
<dbReference type="AlphaFoldDB" id="A0A8B7XVR8"/>
<feature type="region of interest" description="Disordered" evidence="4">
    <location>
        <begin position="30"/>
        <end position="51"/>
    </location>
</feature>
<reference evidence="8" key="1">
    <citation type="submission" date="2025-08" db="UniProtKB">
        <authorList>
            <consortium name="RefSeq"/>
        </authorList>
    </citation>
    <scope>IDENTIFICATION</scope>
</reference>
<dbReference type="RefSeq" id="XP_022084130.1">
    <property type="nucleotide sequence ID" value="XM_022228438.1"/>
</dbReference>
<feature type="compositionally biased region" description="Basic and acidic residues" evidence="4">
    <location>
        <begin position="413"/>
        <end position="434"/>
    </location>
</feature>
<evidence type="ECO:0000259" key="5">
    <source>
        <dbReference type="Pfam" id="PF13229"/>
    </source>
</evidence>
<dbReference type="GO" id="GO:0005819">
    <property type="term" value="C:spindle"/>
    <property type="evidence" value="ECO:0007669"/>
    <property type="project" value="UniProtKB-SubCell"/>
</dbReference>
<dbReference type="GeneID" id="110975721"/>
<feature type="domain" description="Right handed beta helix" evidence="5">
    <location>
        <begin position="645"/>
        <end position="793"/>
    </location>
</feature>
<feature type="domain" description="SHC SH2" evidence="6">
    <location>
        <begin position="130"/>
        <end position="323"/>
    </location>
</feature>